<evidence type="ECO:0000313" key="2">
    <source>
        <dbReference type="EMBL" id="ACL56776.1"/>
    </source>
</evidence>
<dbReference type="STRING" id="460265.Mnod_1786"/>
<keyword evidence="3" id="KW-1185">Reference proteome</keyword>
<gene>
    <name evidence="2" type="ordered locus">Mnod_1786</name>
</gene>
<evidence type="ECO:0000313" key="3">
    <source>
        <dbReference type="Proteomes" id="UP000008207"/>
    </source>
</evidence>
<dbReference type="OrthoDB" id="8216581at2"/>
<protein>
    <submittedName>
        <fullName evidence="2">Putative general secretion pathway protein K</fullName>
    </submittedName>
</protein>
<reference evidence="2 3" key="1">
    <citation type="submission" date="2009-01" db="EMBL/GenBank/DDBJ databases">
        <title>Complete sequence of chromosome of Methylobacterium nodulans ORS 2060.</title>
        <authorList>
            <consortium name="US DOE Joint Genome Institute"/>
            <person name="Lucas S."/>
            <person name="Copeland A."/>
            <person name="Lapidus A."/>
            <person name="Glavina del Rio T."/>
            <person name="Dalin E."/>
            <person name="Tice H."/>
            <person name="Bruce D."/>
            <person name="Goodwin L."/>
            <person name="Pitluck S."/>
            <person name="Sims D."/>
            <person name="Brettin T."/>
            <person name="Detter J.C."/>
            <person name="Han C."/>
            <person name="Larimer F."/>
            <person name="Land M."/>
            <person name="Hauser L."/>
            <person name="Kyrpides N."/>
            <person name="Ivanova N."/>
            <person name="Marx C.J."/>
            <person name="Richardson P."/>
        </authorList>
    </citation>
    <scope>NUCLEOTIDE SEQUENCE [LARGE SCALE GENOMIC DNA]</scope>
    <source>
        <strain evidence="3">LMG 21967 / CNCM I-2342 / ORS 2060</strain>
    </source>
</reference>
<dbReference type="EMBL" id="CP001349">
    <property type="protein sequence ID" value="ACL56776.1"/>
    <property type="molecule type" value="Genomic_DNA"/>
</dbReference>
<dbReference type="RefSeq" id="WP_015928468.1">
    <property type="nucleotide sequence ID" value="NC_011894.1"/>
</dbReference>
<dbReference type="AlphaFoldDB" id="B8IR74"/>
<dbReference type="KEGG" id="mno:Mnod_1786"/>
<dbReference type="SUPFAM" id="SSF158544">
    <property type="entry name" value="GspK insert domain-like"/>
    <property type="match status" value="1"/>
</dbReference>
<sequence length="287" mass="29922">MRRVRGRDGFILIATLGVLALLASLAGGAALLTRGAHDGVRTASEVLRLDALVRAGIDLAAYQLLGLRLPPDRIAGEIRLDDGTVRIAASDETGRIDLNWSDPALLAAAARAAGLRSLPPAAFAAAAVAWRTRNEPPSGAGPPARVGDGPAAAPKREGFRTVDDLRWLPGLSADEIAGLSDLLTVHNPSGRVNVLAAPDAVLLALPGATPRMVEEAAALRRLPPAQAADQVARIFSGSSSFVTAKPGGAFRLRVEARRGPASMRAVTVVLIGSPPDEAPYFLTEWRD</sequence>
<name>B8IR74_METNO</name>
<proteinExistence type="predicted"/>
<dbReference type="HOGENOM" id="CLU_969123_0_0_5"/>
<evidence type="ECO:0000256" key="1">
    <source>
        <dbReference type="SAM" id="MobiDB-lite"/>
    </source>
</evidence>
<feature type="region of interest" description="Disordered" evidence="1">
    <location>
        <begin position="134"/>
        <end position="156"/>
    </location>
</feature>
<dbReference type="InterPro" id="IPR038072">
    <property type="entry name" value="GspK_central_sf"/>
</dbReference>
<accession>B8IR74</accession>
<dbReference type="eggNOG" id="COG3156">
    <property type="taxonomic scope" value="Bacteria"/>
</dbReference>
<organism evidence="2 3">
    <name type="scientific">Methylobacterium nodulans (strain LMG 21967 / CNCM I-2342 / ORS 2060)</name>
    <dbReference type="NCBI Taxonomy" id="460265"/>
    <lineage>
        <taxon>Bacteria</taxon>
        <taxon>Pseudomonadati</taxon>
        <taxon>Pseudomonadota</taxon>
        <taxon>Alphaproteobacteria</taxon>
        <taxon>Hyphomicrobiales</taxon>
        <taxon>Methylobacteriaceae</taxon>
        <taxon>Methylobacterium</taxon>
    </lineage>
</organism>
<dbReference type="Proteomes" id="UP000008207">
    <property type="component" value="Chromosome"/>
</dbReference>